<dbReference type="AlphaFoldDB" id="A0A9D7SII3"/>
<dbReference type="Gene3D" id="3.30.530.20">
    <property type="match status" value="1"/>
</dbReference>
<feature type="domain" description="Activator of Hsp90 ATPase homologue 1/2-like C-terminal" evidence="2">
    <location>
        <begin position="13"/>
        <end position="139"/>
    </location>
</feature>
<dbReference type="Pfam" id="PF08327">
    <property type="entry name" value="AHSA1"/>
    <property type="match status" value="1"/>
</dbReference>
<reference evidence="3" key="1">
    <citation type="submission" date="2020-10" db="EMBL/GenBank/DDBJ databases">
        <title>Connecting structure to function with the recovery of over 1000 high-quality activated sludge metagenome-assembled genomes encoding full-length rRNA genes using long-read sequencing.</title>
        <authorList>
            <person name="Singleton C.M."/>
            <person name="Petriglieri F."/>
            <person name="Kristensen J.M."/>
            <person name="Kirkegaard R.H."/>
            <person name="Michaelsen T.Y."/>
            <person name="Andersen M.H."/>
            <person name="Karst S.M."/>
            <person name="Dueholm M.S."/>
            <person name="Nielsen P.H."/>
            <person name="Albertsen M."/>
        </authorList>
    </citation>
    <scope>NUCLEOTIDE SEQUENCE</scope>
    <source>
        <strain evidence="3">Skiv_18-Q3-R9-52_MAXAC.067</strain>
    </source>
</reference>
<sequence length="142" mass="16071">MTDRDILTTRLLAAPRERVYAAWTDPAQLARWWGPEGFTNDFETFEPWPGGHWRFTMRAPDGTGFPNHSVFRELLPPERLVFDHLSGPHFQVTTTFAEAEGGTLLSFRMRFASVEACAAIKRYALVGNEQVFDRLAALLAEG</sequence>
<organism evidence="3 4">
    <name type="scientific">Candidatus Geothrix skivensis</name>
    <dbReference type="NCBI Taxonomy" id="2954439"/>
    <lineage>
        <taxon>Bacteria</taxon>
        <taxon>Pseudomonadati</taxon>
        <taxon>Acidobacteriota</taxon>
        <taxon>Holophagae</taxon>
        <taxon>Holophagales</taxon>
        <taxon>Holophagaceae</taxon>
        <taxon>Geothrix</taxon>
    </lineage>
</organism>
<name>A0A9D7SII3_9BACT</name>
<comment type="similarity">
    <text evidence="1">Belongs to the AHA1 family.</text>
</comment>
<gene>
    <name evidence="3" type="ORF">IPP58_10245</name>
</gene>
<dbReference type="Proteomes" id="UP000886657">
    <property type="component" value="Unassembled WGS sequence"/>
</dbReference>
<protein>
    <submittedName>
        <fullName evidence="3">SRPBCC family protein</fullName>
    </submittedName>
</protein>
<dbReference type="SUPFAM" id="SSF55961">
    <property type="entry name" value="Bet v1-like"/>
    <property type="match status" value="1"/>
</dbReference>
<dbReference type="InterPro" id="IPR023393">
    <property type="entry name" value="START-like_dom_sf"/>
</dbReference>
<evidence type="ECO:0000313" key="4">
    <source>
        <dbReference type="Proteomes" id="UP000886657"/>
    </source>
</evidence>
<dbReference type="EMBL" id="JADKIO010000008">
    <property type="protein sequence ID" value="MBK9796858.1"/>
    <property type="molecule type" value="Genomic_DNA"/>
</dbReference>
<accession>A0A9D7SII3</accession>
<dbReference type="InterPro" id="IPR013538">
    <property type="entry name" value="ASHA1/2-like_C"/>
</dbReference>
<comment type="caution">
    <text evidence="3">The sequence shown here is derived from an EMBL/GenBank/DDBJ whole genome shotgun (WGS) entry which is preliminary data.</text>
</comment>
<evidence type="ECO:0000313" key="3">
    <source>
        <dbReference type="EMBL" id="MBK9796858.1"/>
    </source>
</evidence>
<evidence type="ECO:0000256" key="1">
    <source>
        <dbReference type="ARBA" id="ARBA00006817"/>
    </source>
</evidence>
<evidence type="ECO:0000259" key="2">
    <source>
        <dbReference type="Pfam" id="PF08327"/>
    </source>
</evidence>
<dbReference type="CDD" id="cd08894">
    <property type="entry name" value="SRPBCC_CalC_Aha1-like_1"/>
    <property type="match status" value="1"/>
</dbReference>
<proteinExistence type="inferred from homology"/>